<accession>X0USJ1</accession>
<reference evidence="1" key="1">
    <citation type="journal article" date="2014" name="Front. Microbiol.">
        <title>High frequency of phylogenetically diverse reductive dehalogenase-homologous genes in deep subseafloor sedimentary metagenomes.</title>
        <authorList>
            <person name="Kawai M."/>
            <person name="Futagami T."/>
            <person name="Toyoda A."/>
            <person name="Takaki Y."/>
            <person name="Nishi S."/>
            <person name="Hori S."/>
            <person name="Arai W."/>
            <person name="Tsubouchi T."/>
            <person name="Morono Y."/>
            <person name="Uchiyama I."/>
            <person name="Ito T."/>
            <person name="Fujiyama A."/>
            <person name="Inagaki F."/>
            <person name="Takami H."/>
        </authorList>
    </citation>
    <scope>NUCLEOTIDE SEQUENCE</scope>
    <source>
        <strain evidence="1">Expedition CK06-06</strain>
    </source>
</reference>
<comment type="caution">
    <text evidence="1">The sequence shown here is derived from an EMBL/GenBank/DDBJ whole genome shotgun (WGS) entry which is preliminary data.</text>
</comment>
<protein>
    <submittedName>
        <fullName evidence="1">Uncharacterized protein</fullName>
    </submittedName>
</protein>
<proteinExistence type="predicted"/>
<feature type="non-terminal residue" evidence="1">
    <location>
        <position position="1"/>
    </location>
</feature>
<organism evidence="1">
    <name type="scientific">marine sediment metagenome</name>
    <dbReference type="NCBI Taxonomy" id="412755"/>
    <lineage>
        <taxon>unclassified sequences</taxon>
        <taxon>metagenomes</taxon>
        <taxon>ecological metagenomes</taxon>
    </lineage>
</organism>
<sequence length="50" mass="5857">IWIKSSRFIDVKGKIKRSTNILYLIMQRVYSQAISYGPSMIFVDGGYHQF</sequence>
<dbReference type="EMBL" id="BARS01026582">
    <property type="protein sequence ID" value="GAG02197.1"/>
    <property type="molecule type" value="Genomic_DNA"/>
</dbReference>
<evidence type="ECO:0000313" key="1">
    <source>
        <dbReference type="EMBL" id="GAG02197.1"/>
    </source>
</evidence>
<gene>
    <name evidence="1" type="ORF">S01H1_41877</name>
</gene>
<dbReference type="AlphaFoldDB" id="X0USJ1"/>
<name>X0USJ1_9ZZZZ</name>